<keyword evidence="2" id="KW-0521">NADP</keyword>
<dbReference type="Proteomes" id="UP000230709">
    <property type="component" value="Chromosome"/>
</dbReference>
<dbReference type="GO" id="GO:0016020">
    <property type="term" value="C:membrane"/>
    <property type="evidence" value="ECO:0007669"/>
    <property type="project" value="TreeGrafter"/>
</dbReference>
<dbReference type="InterPro" id="IPR045313">
    <property type="entry name" value="CBR1-like"/>
</dbReference>
<evidence type="ECO:0000256" key="4">
    <source>
        <dbReference type="RuleBase" id="RU000363"/>
    </source>
</evidence>
<dbReference type="PANTHER" id="PTHR43490">
    <property type="entry name" value="(+)-NEOMENTHOL DEHYDROGENASE"/>
    <property type="match status" value="1"/>
</dbReference>
<dbReference type="PRINTS" id="PR00081">
    <property type="entry name" value="GDHRDH"/>
</dbReference>
<keyword evidence="3" id="KW-0560">Oxidoreductase</keyword>
<gene>
    <name evidence="5" type="ORF">CQW49_17070</name>
</gene>
<evidence type="ECO:0000313" key="6">
    <source>
        <dbReference type="Proteomes" id="UP000230709"/>
    </source>
</evidence>
<evidence type="ECO:0000256" key="1">
    <source>
        <dbReference type="ARBA" id="ARBA00006484"/>
    </source>
</evidence>
<dbReference type="RefSeq" id="WP_003608497.1">
    <property type="nucleotide sequence ID" value="NZ_ADVE02000001.1"/>
</dbReference>
<dbReference type="PRINTS" id="PR00080">
    <property type="entry name" value="SDRFAMILY"/>
</dbReference>
<dbReference type="GO" id="GO:0016616">
    <property type="term" value="F:oxidoreductase activity, acting on the CH-OH group of donors, NAD or NADP as acceptor"/>
    <property type="evidence" value="ECO:0007669"/>
    <property type="project" value="InterPro"/>
</dbReference>
<sequence>METNKTFALVSGANRGIGLAIATGLARRGVDVLLGCRDLGRGEAACATLQKEGLNVRPVQLDATDDASVSALALLIAQDHGRLDILVNNAGIGLDHDASLSTTERMRRTLEVNVVGVARLTEAMTPLLARSKRPRIVNVSSELSSFGLRSKPDWIYANFAMPTYQASKAALNSLTLSYARLLKDKGAKVNAICPGYTATEATNFMGTRTPDQAAVIAIKFALLEDDGPTGVFVNEAGELPW</sequence>
<dbReference type="STRING" id="595536.GCA_000178815_01767"/>
<dbReference type="Pfam" id="PF00106">
    <property type="entry name" value="adh_short"/>
    <property type="match status" value="1"/>
</dbReference>
<comment type="similarity">
    <text evidence="1 4">Belongs to the short-chain dehydrogenases/reductases (SDR) family.</text>
</comment>
<evidence type="ECO:0000313" key="5">
    <source>
        <dbReference type="EMBL" id="ATQ69405.1"/>
    </source>
</evidence>
<dbReference type="EMBL" id="CP023737">
    <property type="protein sequence ID" value="ATQ69405.1"/>
    <property type="molecule type" value="Genomic_DNA"/>
</dbReference>
<dbReference type="PANTHER" id="PTHR43490:SF99">
    <property type="entry name" value="SHORT-CHAIN DEHYDROGENASE_REDUCTASE"/>
    <property type="match status" value="1"/>
</dbReference>
<name>A0A2D2D368_METT3</name>
<reference evidence="6" key="1">
    <citation type="submission" date="2017-10" db="EMBL/GenBank/DDBJ databases">
        <title>Completed PacBio SMRT sequence of Methylosinus trichosporium OB3b reveals presence of a third large plasmid.</title>
        <authorList>
            <person name="Charles T.C."/>
            <person name="Lynch M.D.J."/>
            <person name="Heil J.R."/>
            <person name="Cheng J."/>
        </authorList>
    </citation>
    <scope>NUCLEOTIDE SEQUENCE [LARGE SCALE GENOMIC DNA]</scope>
    <source>
        <strain evidence="6">OB3b</strain>
    </source>
</reference>
<dbReference type="SUPFAM" id="SSF51735">
    <property type="entry name" value="NAD(P)-binding Rossmann-fold domains"/>
    <property type="match status" value="1"/>
</dbReference>
<dbReference type="CDD" id="cd05324">
    <property type="entry name" value="carb_red_PTCR-like_SDR_c"/>
    <property type="match status" value="1"/>
</dbReference>
<evidence type="ECO:0000256" key="3">
    <source>
        <dbReference type="ARBA" id="ARBA00023002"/>
    </source>
</evidence>
<evidence type="ECO:0000256" key="2">
    <source>
        <dbReference type="ARBA" id="ARBA00022857"/>
    </source>
</evidence>
<dbReference type="KEGG" id="mtw:CQW49_17070"/>
<accession>A0A2D2D368</accession>
<dbReference type="Gene3D" id="3.40.50.720">
    <property type="entry name" value="NAD(P)-binding Rossmann-like Domain"/>
    <property type="match status" value="1"/>
</dbReference>
<dbReference type="InterPro" id="IPR002347">
    <property type="entry name" value="SDR_fam"/>
</dbReference>
<protein>
    <submittedName>
        <fullName evidence="5">NAD(P)-dependent oxidoreductase</fullName>
    </submittedName>
</protein>
<dbReference type="AlphaFoldDB" id="A0A2D2D368"/>
<dbReference type="InterPro" id="IPR036291">
    <property type="entry name" value="NAD(P)-bd_dom_sf"/>
</dbReference>
<keyword evidence="6" id="KW-1185">Reference proteome</keyword>
<proteinExistence type="inferred from homology"/>
<organism evidence="5 6">
    <name type="scientific">Methylosinus trichosporium (strain ATCC 35070 / NCIMB 11131 / UNIQEM 75 / OB3b)</name>
    <dbReference type="NCBI Taxonomy" id="595536"/>
    <lineage>
        <taxon>Bacteria</taxon>
        <taxon>Pseudomonadati</taxon>
        <taxon>Pseudomonadota</taxon>
        <taxon>Alphaproteobacteria</taxon>
        <taxon>Hyphomicrobiales</taxon>
        <taxon>Methylocystaceae</taxon>
        <taxon>Methylosinus</taxon>
    </lineage>
</organism>